<reference evidence="2" key="1">
    <citation type="journal article" date="2019" name="Sci. Rep.">
        <title>Draft genome of Tanacetum cinerariifolium, the natural source of mosquito coil.</title>
        <authorList>
            <person name="Yamashiro T."/>
            <person name="Shiraishi A."/>
            <person name="Satake H."/>
            <person name="Nakayama K."/>
        </authorList>
    </citation>
    <scope>NUCLEOTIDE SEQUENCE</scope>
</reference>
<gene>
    <name evidence="2" type="ORF">Tci_869368</name>
</gene>
<evidence type="ECO:0000256" key="1">
    <source>
        <dbReference type="SAM" id="MobiDB-lite"/>
    </source>
</evidence>
<dbReference type="AlphaFoldDB" id="A0A699SJJ8"/>
<feature type="non-terminal residue" evidence="2">
    <location>
        <position position="1"/>
    </location>
</feature>
<dbReference type="EMBL" id="BKCJ011165869">
    <property type="protein sequence ID" value="GFC97398.1"/>
    <property type="molecule type" value="Genomic_DNA"/>
</dbReference>
<comment type="caution">
    <text evidence="2">The sequence shown here is derived from an EMBL/GenBank/DDBJ whole genome shotgun (WGS) entry which is preliminary data.</text>
</comment>
<organism evidence="2">
    <name type="scientific">Tanacetum cinerariifolium</name>
    <name type="common">Dalmatian daisy</name>
    <name type="synonym">Chrysanthemum cinerariifolium</name>
    <dbReference type="NCBI Taxonomy" id="118510"/>
    <lineage>
        <taxon>Eukaryota</taxon>
        <taxon>Viridiplantae</taxon>
        <taxon>Streptophyta</taxon>
        <taxon>Embryophyta</taxon>
        <taxon>Tracheophyta</taxon>
        <taxon>Spermatophyta</taxon>
        <taxon>Magnoliopsida</taxon>
        <taxon>eudicotyledons</taxon>
        <taxon>Gunneridae</taxon>
        <taxon>Pentapetalae</taxon>
        <taxon>asterids</taxon>
        <taxon>campanulids</taxon>
        <taxon>Asterales</taxon>
        <taxon>Asteraceae</taxon>
        <taxon>Asteroideae</taxon>
        <taxon>Anthemideae</taxon>
        <taxon>Anthemidinae</taxon>
        <taxon>Tanacetum</taxon>
    </lineage>
</organism>
<accession>A0A699SJJ8</accession>
<feature type="region of interest" description="Disordered" evidence="1">
    <location>
        <begin position="39"/>
        <end position="104"/>
    </location>
</feature>
<name>A0A699SJJ8_TANCI</name>
<sequence>IELAFDPDTYPPAQFSPVRVNKVFDEHFLLVYEERIIQGTAGEPGPWGGCARPGPGPHYPGQPSRPGADGHEPEPGRALRRGQQAQSAGHPPGRANRPRQGGGN</sequence>
<feature type="compositionally biased region" description="Basic and acidic residues" evidence="1">
    <location>
        <begin position="68"/>
        <end position="77"/>
    </location>
</feature>
<evidence type="ECO:0000313" key="2">
    <source>
        <dbReference type="EMBL" id="GFC97398.1"/>
    </source>
</evidence>
<protein>
    <submittedName>
        <fullName evidence="2">Uncharacterized protein</fullName>
    </submittedName>
</protein>
<proteinExistence type="predicted"/>